<evidence type="ECO:0000313" key="3">
    <source>
        <dbReference type="Proteomes" id="UP000034137"/>
    </source>
</evidence>
<protein>
    <submittedName>
        <fullName evidence="2">Uncharacterized protein</fullName>
    </submittedName>
</protein>
<reference evidence="2 3" key="1">
    <citation type="journal article" date="2015" name="Nature">
        <title>rRNA introns, odd ribosomes, and small enigmatic genomes across a large radiation of phyla.</title>
        <authorList>
            <person name="Brown C.T."/>
            <person name="Hug L.A."/>
            <person name="Thomas B.C."/>
            <person name="Sharon I."/>
            <person name="Castelle C.J."/>
            <person name="Singh A."/>
            <person name="Wilkins M.J."/>
            <person name="Williams K.H."/>
            <person name="Banfield J.F."/>
        </authorList>
    </citation>
    <scope>NUCLEOTIDE SEQUENCE [LARGE SCALE GENOMIC DNA]</scope>
</reference>
<keyword evidence="1" id="KW-0812">Transmembrane</keyword>
<dbReference type="InterPro" id="IPR043993">
    <property type="entry name" value="T4SS_pilin"/>
</dbReference>
<dbReference type="Pfam" id="PF18895">
    <property type="entry name" value="T4SS_pilin"/>
    <property type="match status" value="1"/>
</dbReference>
<gene>
    <name evidence="2" type="ORF">UT64_C0001G0021</name>
</gene>
<keyword evidence="1" id="KW-1133">Transmembrane helix</keyword>
<dbReference type="EMBL" id="LBXO01000001">
    <property type="protein sequence ID" value="KKR33947.1"/>
    <property type="molecule type" value="Genomic_DNA"/>
</dbReference>
<proteinExistence type="predicted"/>
<dbReference type="AlphaFoldDB" id="A0A0G0T7U7"/>
<feature type="transmembrane region" description="Helical" evidence="1">
    <location>
        <begin position="73"/>
        <end position="92"/>
    </location>
</feature>
<organism evidence="2 3">
    <name type="scientific">Candidatus Falkowbacteria bacterium GW2011_GWF2_39_8</name>
    <dbReference type="NCBI Taxonomy" id="1618642"/>
    <lineage>
        <taxon>Bacteria</taxon>
        <taxon>Candidatus Falkowiibacteriota</taxon>
    </lineage>
</organism>
<sequence>MNVLFKVSTKIALLIIISLGFVSTPCVALAEEMGPPKPNSIELKDNLRALGDTAGYVTEGVDEFTLAEQIGKYISVFLSILGIIFIILVIYAGYNWMTAMGDSGKADKAKDTLWRAVIGLIIIVGTYAIWEFILIRVLAT</sequence>
<evidence type="ECO:0000313" key="2">
    <source>
        <dbReference type="EMBL" id="KKR33947.1"/>
    </source>
</evidence>
<name>A0A0G0T7U7_9BACT</name>
<evidence type="ECO:0000256" key="1">
    <source>
        <dbReference type="SAM" id="Phobius"/>
    </source>
</evidence>
<dbReference type="Proteomes" id="UP000034137">
    <property type="component" value="Unassembled WGS sequence"/>
</dbReference>
<comment type="caution">
    <text evidence="2">The sequence shown here is derived from an EMBL/GenBank/DDBJ whole genome shotgun (WGS) entry which is preliminary data.</text>
</comment>
<feature type="transmembrane region" description="Helical" evidence="1">
    <location>
        <begin position="113"/>
        <end position="139"/>
    </location>
</feature>
<accession>A0A0G0T7U7</accession>
<keyword evidence="1" id="KW-0472">Membrane</keyword>